<dbReference type="InterPro" id="IPR001940">
    <property type="entry name" value="Peptidase_S1C"/>
</dbReference>
<gene>
    <name evidence="2" type="ORF">SAMN05216236_10525</name>
</gene>
<keyword evidence="1" id="KW-0812">Transmembrane</keyword>
<evidence type="ECO:0000313" key="2">
    <source>
        <dbReference type="EMBL" id="SFT67018.1"/>
    </source>
</evidence>
<dbReference type="Proteomes" id="UP000182466">
    <property type="component" value="Unassembled WGS sequence"/>
</dbReference>
<accession>A0A1I6ZWE7</accession>
<dbReference type="InterPro" id="IPR009003">
    <property type="entry name" value="Peptidase_S1_PA"/>
</dbReference>
<feature type="transmembrane region" description="Helical" evidence="1">
    <location>
        <begin position="207"/>
        <end position="228"/>
    </location>
</feature>
<dbReference type="PANTHER" id="PTHR43019">
    <property type="entry name" value="SERINE ENDOPROTEASE DEGS"/>
    <property type="match status" value="1"/>
</dbReference>
<evidence type="ECO:0000256" key="1">
    <source>
        <dbReference type="SAM" id="Phobius"/>
    </source>
</evidence>
<dbReference type="SUPFAM" id="SSF50494">
    <property type="entry name" value="Trypsin-like serine proteases"/>
    <property type="match status" value="1"/>
</dbReference>
<evidence type="ECO:0000313" key="3">
    <source>
        <dbReference type="Proteomes" id="UP000182466"/>
    </source>
</evidence>
<sequence>MADHFLSKIRVTPEDFVEANGVPVLQRHGELRRLLAERAGPEVAGLFAEPLVSQGNDTAPPTVSWYGEGEGEARPLASLSPTERDRVETYLSDHLRPLRVLAEQPETADLALGALSVYGHDNVLVVGDRPVIVNWGLLPGGGGANVGLRPAHFAETLGRYLSLAPASAPTQAVPSTPPASVTAAAGAAVAAQTGPGREPARRVVSPIAWVPLAILLVLAGAVLAWLLMPGTRLFARSGTVPAVTEQATLQAARALNDSLRDRRATLQAALDGAVCRPDGILVLPDGRTPEGLTPPAVGVAPQRKANVIPDALLPNSPARVQVPDGANAAGEGSLLQLIEARTVLVLASPGATGVTTGTGFFIGPGLVVTNRHVIEPGLVEGGQILVTGGVLSSPQPARVLKSQGPLMEAGGDFALLQIDQTDTPAFTVHLPSASLQLNNVVAAGFPGDVLATDVSYAALKSGDLGAVPGLTVTDGIINTEQQIGAQTHVLMHSAALSSGNSGGPLVDMCGRLVGVNTFVRKGRLQNRGFALSSGDLMAFLNGTVAAPEVDSAPCAPVVMRAEAKTSAPATAPGSD</sequence>
<dbReference type="InterPro" id="IPR043504">
    <property type="entry name" value="Peptidase_S1_PA_chymotrypsin"/>
</dbReference>
<name>A0A1I6ZWE7_9RHOB</name>
<dbReference type="GO" id="GO:0004252">
    <property type="term" value="F:serine-type endopeptidase activity"/>
    <property type="evidence" value="ECO:0007669"/>
    <property type="project" value="InterPro"/>
</dbReference>
<dbReference type="EMBL" id="FPAW01000005">
    <property type="protein sequence ID" value="SFT67018.1"/>
    <property type="molecule type" value="Genomic_DNA"/>
</dbReference>
<dbReference type="Pfam" id="PF13365">
    <property type="entry name" value="Trypsin_2"/>
    <property type="match status" value="1"/>
</dbReference>
<dbReference type="Gene3D" id="2.40.10.10">
    <property type="entry name" value="Trypsin-like serine proteases"/>
    <property type="match status" value="2"/>
</dbReference>
<keyword evidence="1" id="KW-0472">Membrane</keyword>
<dbReference type="RefSeq" id="WP_051372236.1">
    <property type="nucleotide sequence ID" value="NZ_FPAW01000005.1"/>
</dbReference>
<keyword evidence="3" id="KW-1185">Reference proteome</keyword>
<dbReference type="eggNOG" id="COG0265">
    <property type="taxonomic scope" value="Bacteria"/>
</dbReference>
<keyword evidence="1" id="KW-1133">Transmembrane helix</keyword>
<dbReference type="OrthoDB" id="9766361at2"/>
<protein>
    <submittedName>
        <fullName evidence="2">Trypsin-like peptidase domain-containing protein</fullName>
    </submittedName>
</protein>
<dbReference type="AlphaFoldDB" id="A0A1I6ZWE7"/>
<dbReference type="STRING" id="999627.SAMN05216236_10525"/>
<reference evidence="2 3" key="1">
    <citation type="submission" date="2016-10" db="EMBL/GenBank/DDBJ databases">
        <authorList>
            <person name="de Groot N.N."/>
        </authorList>
    </citation>
    <scope>NUCLEOTIDE SEQUENCE [LARGE SCALE GENOMIC DNA]</scope>
    <source>
        <strain evidence="2 3">CGMCC 1.10959</strain>
    </source>
</reference>
<organism evidence="2 3">
    <name type="scientific">Sedimentitalea nanhaiensis</name>
    <dbReference type="NCBI Taxonomy" id="999627"/>
    <lineage>
        <taxon>Bacteria</taxon>
        <taxon>Pseudomonadati</taxon>
        <taxon>Pseudomonadota</taxon>
        <taxon>Alphaproteobacteria</taxon>
        <taxon>Rhodobacterales</taxon>
        <taxon>Paracoccaceae</taxon>
        <taxon>Sedimentitalea</taxon>
    </lineage>
</organism>
<dbReference type="PANTHER" id="PTHR43019:SF23">
    <property type="entry name" value="PROTEASE DO-LIKE 5, CHLOROPLASTIC"/>
    <property type="match status" value="1"/>
</dbReference>
<dbReference type="GO" id="GO:0006508">
    <property type="term" value="P:proteolysis"/>
    <property type="evidence" value="ECO:0007669"/>
    <property type="project" value="InterPro"/>
</dbReference>
<proteinExistence type="predicted"/>
<dbReference type="PRINTS" id="PR00834">
    <property type="entry name" value="PROTEASES2C"/>
</dbReference>